<keyword evidence="3" id="KW-0804">Transcription</keyword>
<evidence type="ECO:0000256" key="4">
    <source>
        <dbReference type="PROSITE-ProRule" id="PRU00335"/>
    </source>
</evidence>
<dbReference type="InterPro" id="IPR050109">
    <property type="entry name" value="HTH-type_TetR-like_transc_reg"/>
</dbReference>
<evidence type="ECO:0000259" key="6">
    <source>
        <dbReference type="PROSITE" id="PS50977"/>
    </source>
</evidence>
<dbReference type="InterPro" id="IPR001647">
    <property type="entry name" value="HTH_TetR"/>
</dbReference>
<dbReference type="SUPFAM" id="SSF48498">
    <property type="entry name" value="Tetracyclin repressor-like, C-terminal domain"/>
    <property type="match status" value="1"/>
</dbReference>
<gene>
    <name evidence="7" type="ORF">EPA93_31285</name>
</gene>
<dbReference type="Pfam" id="PF16859">
    <property type="entry name" value="TetR_C_11"/>
    <property type="match status" value="1"/>
</dbReference>
<evidence type="ECO:0000256" key="5">
    <source>
        <dbReference type="SAM" id="MobiDB-lite"/>
    </source>
</evidence>
<evidence type="ECO:0000256" key="1">
    <source>
        <dbReference type="ARBA" id="ARBA00023015"/>
    </source>
</evidence>
<feature type="DNA-binding region" description="H-T-H motif" evidence="4">
    <location>
        <begin position="38"/>
        <end position="57"/>
    </location>
</feature>
<feature type="region of interest" description="Disordered" evidence="5">
    <location>
        <begin position="1"/>
        <end position="20"/>
    </location>
</feature>
<keyword evidence="1" id="KW-0805">Transcription regulation</keyword>
<dbReference type="Gene3D" id="1.10.357.10">
    <property type="entry name" value="Tetracycline Repressor, domain 2"/>
    <property type="match status" value="1"/>
</dbReference>
<dbReference type="PANTHER" id="PTHR30055">
    <property type="entry name" value="HTH-TYPE TRANSCRIPTIONAL REGULATOR RUTR"/>
    <property type="match status" value="1"/>
</dbReference>
<dbReference type="PANTHER" id="PTHR30055:SF148">
    <property type="entry name" value="TETR-FAMILY TRANSCRIPTIONAL REGULATOR"/>
    <property type="match status" value="1"/>
</dbReference>
<reference evidence="7 8" key="1">
    <citation type="submission" date="2019-01" db="EMBL/GenBank/DDBJ databases">
        <title>Ktedonosporobacter rubrisoli SCAWS-G2.</title>
        <authorList>
            <person name="Huang Y."/>
            <person name="Yan B."/>
        </authorList>
    </citation>
    <scope>NUCLEOTIDE SEQUENCE [LARGE SCALE GENOMIC DNA]</scope>
    <source>
        <strain evidence="7 8">SCAWS-G2</strain>
    </source>
</reference>
<organism evidence="7 8">
    <name type="scientific">Ktedonosporobacter rubrisoli</name>
    <dbReference type="NCBI Taxonomy" id="2509675"/>
    <lineage>
        <taxon>Bacteria</taxon>
        <taxon>Bacillati</taxon>
        <taxon>Chloroflexota</taxon>
        <taxon>Ktedonobacteria</taxon>
        <taxon>Ktedonobacterales</taxon>
        <taxon>Ktedonosporobacteraceae</taxon>
        <taxon>Ktedonosporobacter</taxon>
    </lineage>
</organism>
<dbReference type="Pfam" id="PF00440">
    <property type="entry name" value="TetR_N"/>
    <property type="match status" value="1"/>
</dbReference>
<dbReference type="PROSITE" id="PS50977">
    <property type="entry name" value="HTH_TETR_2"/>
    <property type="match status" value="1"/>
</dbReference>
<dbReference type="OrthoDB" id="9796019at2"/>
<dbReference type="SUPFAM" id="SSF46689">
    <property type="entry name" value="Homeodomain-like"/>
    <property type="match status" value="1"/>
</dbReference>
<name>A0A4V0YZM3_KTERU</name>
<keyword evidence="2 4" id="KW-0238">DNA-binding</keyword>
<proteinExistence type="predicted"/>
<evidence type="ECO:0000256" key="2">
    <source>
        <dbReference type="ARBA" id="ARBA00023125"/>
    </source>
</evidence>
<dbReference type="InterPro" id="IPR011075">
    <property type="entry name" value="TetR_C"/>
</dbReference>
<dbReference type="GO" id="GO:0003700">
    <property type="term" value="F:DNA-binding transcription factor activity"/>
    <property type="evidence" value="ECO:0007669"/>
    <property type="project" value="TreeGrafter"/>
</dbReference>
<dbReference type="InterPro" id="IPR009057">
    <property type="entry name" value="Homeodomain-like_sf"/>
</dbReference>
<dbReference type="Gene3D" id="1.10.10.60">
    <property type="entry name" value="Homeodomain-like"/>
    <property type="match status" value="1"/>
</dbReference>
<evidence type="ECO:0000256" key="3">
    <source>
        <dbReference type="ARBA" id="ARBA00023163"/>
    </source>
</evidence>
<sequence>MAEQETTAQGRRRSSQSHQAILQATREELAEVGYRDMTIEGIAARAGVGKKTIYRWWPSKAAVALEALITADELRAPFPDTGSLERDLLTYFEQAFAGLRGKTGTVLSGLAAEAQLDPAFAHEFQQTFIVPMKAGLVALLQRGLERGELAADTNLNVLADFIYGAKWYRFLLYPAPLDTAFARDIVGLITRLRGTSAVTEA</sequence>
<dbReference type="RefSeq" id="WP_129891287.1">
    <property type="nucleotide sequence ID" value="NZ_CP035758.1"/>
</dbReference>
<protein>
    <submittedName>
        <fullName evidence="7">TetR/AcrR family transcriptional regulator</fullName>
    </submittedName>
</protein>
<keyword evidence="8" id="KW-1185">Reference proteome</keyword>
<dbReference type="Proteomes" id="UP000290365">
    <property type="component" value="Chromosome"/>
</dbReference>
<dbReference type="AlphaFoldDB" id="A0A4V0YZM3"/>
<evidence type="ECO:0000313" key="7">
    <source>
        <dbReference type="EMBL" id="QBD80221.1"/>
    </source>
</evidence>
<evidence type="ECO:0000313" key="8">
    <source>
        <dbReference type="Proteomes" id="UP000290365"/>
    </source>
</evidence>
<dbReference type="InterPro" id="IPR036271">
    <property type="entry name" value="Tet_transcr_reg_TetR-rel_C_sf"/>
</dbReference>
<accession>A0A4V0YZM3</accession>
<dbReference type="PRINTS" id="PR00455">
    <property type="entry name" value="HTHTETR"/>
</dbReference>
<dbReference type="EMBL" id="CP035758">
    <property type="protein sequence ID" value="QBD80221.1"/>
    <property type="molecule type" value="Genomic_DNA"/>
</dbReference>
<dbReference type="GO" id="GO:0000976">
    <property type="term" value="F:transcription cis-regulatory region binding"/>
    <property type="evidence" value="ECO:0007669"/>
    <property type="project" value="TreeGrafter"/>
</dbReference>
<dbReference type="KEGG" id="kbs:EPA93_31285"/>
<feature type="domain" description="HTH tetR-type" evidence="6">
    <location>
        <begin position="15"/>
        <end position="75"/>
    </location>
</feature>